<evidence type="ECO:0000313" key="9">
    <source>
        <dbReference type="EMBL" id="PWN23039.1"/>
    </source>
</evidence>
<keyword evidence="10" id="KW-1185">Reference proteome</keyword>
<evidence type="ECO:0000256" key="3">
    <source>
        <dbReference type="ARBA" id="ARBA00009138"/>
    </source>
</evidence>
<evidence type="ECO:0000313" key="10">
    <source>
        <dbReference type="Proteomes" id="UP000245942"/>
    </source>
</evidence>
<dbReference type="GO" id="GO:0000290">
    <property type="term" value="P:deadenylation-dependent decapping of nuclear-transcribed mRNA"/>
    <property type="evidence" value="ECO:0007669"/>
    <property type="project" value="InterPro"/>
</dbReference>
<feature type="compositionally biased region" description="Low complexity" evidence="7">
    <location>
        <begin position="111"/>
        <end position="121"/>
    </location>
</feature>
<dbReference type="Pfam" id="PF09770">
    <property type="entry name" value="PAT1"/>
    <property type="match status" value="1"/>
</dbReference>
<dbReference type="InterPro" id="IPR019167">
    <property type="entry name" value="PAT1_dom"/>
</dbReference>
<feature type="compositionally biased region" description="Low complexity" evidence="7">
    <location>
        <begin position="258"/>
        <end position="275"/>
    </location>
</feature>
<dbReference type="PANTHER" id="PTHR21551">
    <property type="entry name" value="TOPOISOMERASE II-ASSOCIATED PROTEIN PAT1"/>
    <property type="match status" value="1"/>
</dbReference>
<dbReference type="Proteomes" id="UP000245942">
    <property type="component" value="Unassembled WGS sequence"/>
</dbReference>
<dbReference type="STRING" id="1684307.A0A316UCW4"/>
<evidence type="ECO:0000256" key="6">
    <source>
        <dbReference type="ARBA" id="ARBA00023242"/>
    </source>
</evidence>
<accession>A0A316UCW4</accession>
<feature type="compositionally biased region" description="Low complexity" evidence="7">
    <location>
        <begin position="241"/>
        <end position="250"/>
    </location>
</feature>
<comment type="subcellular location">
    <subcellularLocation>
        <location evidence="2">Cytoplasm</location>
        <location evidence="2">P-body</location>
    </subcellularLocation>
    <subcellularLocation>
        <location evidence="1">Nucleus</location>
    </subcellularLocation>
</comment>
<feature type="region of interest" description="Disordered" evidence="7">
    <location>
        <begin position="77"/>
        <end position="346"/>
    </location>
</feature>
<feature type="region of interest" description="Disordered" evidence="7">
    <location>
        <begin position="488"/>
        <end position="533"/>
    </location>
</feature>
<dbReference type="EMBL" id="KZ819322">
    <property type="protein sequence ID" value="PWN23039.1"/>
    <property type="molecule type" value="Genomic_DNA"/>
</dbReference>
<comment type="similarity">
    <text evidence="3">Belongs to the PAT1 family.</text>
</comment>
<protein>
    <recommendedName>
        <fullName evidence="8">mRNA decay factor PAT1 domain-containing protein</fullName>
    </recommendedName>
</protein>
<keyword evidence="4" id="KW-0963">Cytoplasm</keyword>
<proteinExistence type="inferred from homology"/>
<evidence type="ECO:0000256" key="7">
    <source>
        <dbReference type="SAM" id="MobiDB-lite"/>
    </source>
</evidence>
<feature type="region of interest" description="Disordered" evidence="7">
    <location>
        <begin position="1"/>
        <end position="44"/>
    </location>
</feature>
<name>A0A316UCW4_9BASI</name>
<evidence type="ECO:0000256" key="5">
    <source>
        <dbReference type="ARBA" id="ARBA00022884"/>
    </source>
</evidence>
<evidence type="ECO:0000256" key="4">
    <source>
        <dbReference type="ARBA" id="ARBA00022490"/>
    </source>
</evidence>
<evidence type="ECO:0000256" key="1">
    <source>
        <dbReference type="ARBA" id="ARBA00004123"/>
    </source>
</evidence>
<dbReference type="RefSeq" id="XP_025350199.1">
    <property type="nucleotide sequence ID" value="XM_025491686.1"/>
</dbReference>
<feature type="compositionally biased region" description="Pro residues" evidence="7">
    <location>
        <begin position="303"/>
        <end position="319"/>
    </location>
</feature>
<dbReference type="AlphaFoldDB" id="A0A316UCW4"/>
<reference evidence="9 10" key="1">
    <citation type="journal article" date="2018" name="Mol. Biol. Evol.">
        <title>Broad Genomic Sampling Reveals a Smut Pathogenic Ancestry of the Fungal Clade Ustilaginomycotina.</title>
        <authorList>
            <person name="Kijpornyongpan T."/>
            <person name="Mondo S.J."/>
            <person name="Barry K."/>
            <person name="Sandor L."/>
            <person name="Lee J."/>
            <person name="Lipzen A."/>
            <person name="Pangilinan J."/>
            <person name="LaButti K."/>
            <person name="Hainaut M."/>
            <person name="Henrissat B."/>
            <person name="Grigoriev I.V."/>
            <person name="Spatafora J.W."/>
            <person name="Aime M.C."/>
        </authorList>
    </citation>
    <scope>NUCLEOTIDE SEQUENCE [LARGE SCALE GENOMIC DNA]</scope>
    <source>
        <strain evidence="9 10">MCA 4718</strain>
    </source>
</reference>
<dbReference type="OrthoDB" id="74835at2759"/>
<dbReference type="GeneID" id="37013420"/>
<feature type="compositionally biased region" description="Low complexity" evidence="7">
    <location>
        <begin position="146"/>
        <end position="167"/>
    </location>
</feature>
<dbReference type="PANTHER" id="PTHR21551:SF0">
    <property type="entry name" value="PROTEIN ASSOCIATED WITH TOPO II RELATED-1, ISOFORM A"/>
    <property type="match status" value="1"/>
</dbReference>
<keyword evidence="5" id="KW-0694">RNA-binding</keyword>
<dbReference type="GO" id="GO:0003723">
    <property type="term" value="F:RNA binding"/>
    <property type="evidence" value="ECO:0007669"/>
    <property type="project" value="UniProtKB-KW"/>
</dbReference>
<organism evidence="9 10">
    <name type="scientific">Pseudomicrostroma glucosiphilum</name>
    <dbReference type="NCBI Taxonomy" id="1684307"/>
    <lineage>
        <taxon>Eukaryota</taxon>
        <taxon>Fungi</taxon>
        <taxon>Dikarya</taxon>
        <taxon>Basidiomycota</taxon>
        <taxon>Ustilaginomycotina</taxon>
        <taxon>Exobasidiomycetes</taxon>
        <taxon>Microstromatales</taxon>
        <taxon>Microstromatales incertae sedis</taxon>
        <taxon>Pseudomicrostroma</taxon>
    </lineage>
</organism>
<dbReference type="GO" id="GO:0033962">
    <property type="term" value="P:P-body assembly"/>
    <property type="evidence" value="ECO:0007669"/>
    <property type="project" value="TreeGrafter"/>
</dbReference>
<feature type="region of interest" description="Disordered" evidence="7">
    <location>
        <begin position="549"/>
        <end position="573"/>
    </location>
</feature>
<feature type="compositionally biased region" description="Acidic residues" evidence="7">
    <location>
        <begin position="79"/>
        <end position="89"/>
    </location>
</feature>
<evidence type="ECO:0000259" key="8">
    <source>
        <dbReference type="Pfam" id="PF09770"/>
    </source>
</evidence>
<dbReference type="InterPro" id="IPR039900">
    <property type="entry name" value="Pat1-like"/>
</dbReference>
<gene>
    <name evidence="9" type="ORF">BCV69DRAFT_280656</name>
</gene>
<dbReference type="GO" id="GO:0005634">
    <property type="term" value="C:nucleus"/>
    <property type="evidence" value="ECO:0007669"/>
    <property type="project" value="UniProtKB-SubCell"/>
</dbReference>
<sequence>MSFFGFDTTLPRDTTRGGARGGQISSDDPFNPLGGDLDDGRELQDDELDAKIRGLTAGAQEDVEIYEWGGEGYDGLGDMLDEAGDDLNDDTFGGSSAAVGKDFDFGHGAGQPNQQQQQTTKKPMDSMFASNFDDFWALPSFGGGQRQQQQQQAPAPAPQSQAPAVSQFEHQAPQPTPARSGLTMEEIEAELRAARVSQQQQQPPLPSQPAGLTGRQQMSVEEIEAQMRGNQQRPTGPPLPQQQQQGMFPQGMPPGMPPQFAAMMQGQQGQYRGQPHPSQQPFAPPTGPAGPRQDRLDSDFPPLGAPPPPGADSSPPPPAHSNIPLHRPQQQMPGPPPPVLSAEAMREQDEQRLARMRALLNALPEPVQQGIISLPPQMHFDVLMGLSREFPVLLEPRTSVVEEAQKQAQEAALRRLGKIAEVRNKIAQREAKIAAMSRYNNVMSVSDKEFITRIQISQIITADPYADDFYAHIYFALRNNRSLVNPGLMGAPPGAAGPGPGPNQQQQQPPKGPKNSKGSQRMNAQQKAMLRMQQQVERLVADRKQRIEKATSGTINPNLQGALGKVGGNSANTPRKALQISKSEEGGNGQTNGNSAADAVRQALEGASLGGRGGGESASADGRRAPLTRHESLRILEKLYDTLLSLEQLRRSLDGPADEAGQAAAREQQEALVATLWKELRILEPLEISDPHPFVSLLGTTKGKRLLPRALRHLSSEQTLTALTMIVASFDTLDVVRNAAVLDDVSSFIPGTATTPSPAAAAKRRDAEEQSELFGTTIVPAMLVLMGGSPMKIVIGMLALFVERNDVVKVVRSRAGIAFLTILLSRAATLRSQTSASAADGGDAAASGATPEEQAQWSSIFQLLFERLVTGSGGLSNLFPSSRAKSNLPFGLSNYLLQQSSNPYASSLQSHLDEVDEPIWNLYAALAINATSSNSMEQQSILVQELREKILENVLEARNKRDTLDGERKLRLVNIFLNALNLDASQITF</sequence>
<feature type="compositionally biased region" description="Polar residues" evidence="7">
    <location>
        <begin position="521"/>
        <end position="533"/>
    </location>
</feature>
<feature type="domain" description="mRNA decay factor PAT1" evidence="8">
    <location>
        <begin position="1"/>
        <end position="984"/>
    </location>
</feature>
<keyword evidence="6" id="KW-0539">Nucleus</keyword>
<dbReference type="GO" id="GO:0000932">
    <property type="term" value="C:P-body"/>
    <property type="evidence" value="ECO:0007669"/>
    <property type="project" value="UniProtKB-SubCell"/>
</dbReference>
<evidence type="ECO:0000256" key="2">
    <source>
        <dbReference type="ARBA" id="ARBA00004201"/>
    </source>
</evidence>
<feature type="compositionally biased region" description="Low complexity" evidence="7">
    <location>
        <begin position="502"/>
        <end position="520"/>
    </location>
</feature>